<keyword evidence="3" id="KW-1185">Reference proteome</keyword>
<reference evidence="2 3" key="1">
    <citation type="journal article" date="2020" name="ISME J.">
        <title>Uncovering the hidden diversity of litter-decomposition mechanisms in mushroom-forming fungi.</title>
        <authorList>
            <person name="Floudas D."/>
            <person name="Bentzer J."/>
            <person name="Ahren D."/>
            <person name="Johansson T."/>
            <person name="Persson P."/>
            <person name="Tunlid A."/>
        </authorList>
    </citation>
    <scope>NUCLEOTIDE SEQUENCE [LARGE SCALE GENOMIC DNA]</scope>
    <source>
        <strain evidence="2 3">CBS 175.51</strain>
    </source>
</reference>
<dbReference type="Gene3D" id="3.30.300.20">
    <property type="match status" value="1"/>
</dbReference>
<comment type="caution">
    <text evidence="2">The sequence shown here is derived from an EMBL/GenBank/DDBJ whole genome shotgun (WGS) entry which is preliminary data.</text>
</comment>
<dbReference type="Proteomes" id="UP000541558">
    <property type="component" value="Unassembled WGS sequence"/>
</dbReference>
<dbReference type="InterPro" id="IPR003718">
    <property type="entry name" value="OsmC/Ohr_fam"/>
</dbReference>
<evidence type="ECO:0000313" key="3">
    <source>
        <dbReference type="Proteomes" id="UP000541558"/>
    </source>
</evidence>
<evidence type="ECO:0008006" key="4">
    <source>
        <dbReference type="Google" id="ProtNLM"/>
    </source>
</evidence>
<dbReference type="SUPFAM" id="SSF82784">
    <property type="entry name" value="OsmC-like"/>
    <property type="match status" value="1"/>
</dbReference>
<comment type="similarity">
    <text evidence="1">Belongs to the OsmC/Ohr family.</text>
</comment>
<evidence type="ECO:0000313" key="2">
    <source>
        <dbReference type="EMBL" id="KAF5335194.1"/>
    </source>
</evidence>
<dbReference type="InterPro" id="IPR036102">
    <property type="entry name" value="OsmC/Ohrsf"/>
</dbReference>
<dbReference type="PANTHER" id="PTHR33797:SF2">
    <property type="entry name" value="ORGANIC HYDROPEROXIDE RESISTANCE PROTEIN-LIKE"/>
    <property type="match status" value="1"/>
</dbReference>
<accession>A0A8H5C4V5</accession>
<name>A0A8H5C4V5_9AGAR</name>
<evidence type="ECO:0000256" key="1">
    <source>
        <dbReference type="ARBA" id="ARBA00007378"/>
    </source>
</evidence>
<dbReference type="NCBIfam" id="TIGR03561">
    <property type="entry name" value="organ_hyd_perox"/>
    <property type="match status" value="1"/>
</dbReference>
<protein>
    <recommendedName>
        <fullName evidence="4">Organic hydroperoxide resistance protein</fullName>
    </recommendedName>
</protein>
<sequence length="165" mass="17563">MNTLLRATSRRALASTSRRQVAPASTRWVSTLKDYKYTAKATATGAGRNGHVESEGLKFDLALPKEMGGTGKGQNPEQLFALGYAGCFLGAIQFQARQLGKEEQGEKAVVHAEVHIGPPSDRPGLGLAVDLTVEGVDDELLQAAHQTCPYSRAVSDSIAVNLKKA</sequence>
<dbReference type="InterPro" id="IPR019953">
    <property type="entry name" value="OHR"/>
</dbReference>
<proteinExistence type="inferred from homology"/>
<dbReference type="EMBL" id="JAACJK010000064">
    <property type="protein sequence ID" value="KAF5335194.1"/>
    <property type="molecule type" value="Genomic_DNA"/>
</dbReference>
<dbReference type="AlphaFoldDB" id="A0A8H5C4V5"/>
<dbReference type="PANTHER" id="PTHR33797">
    <property type="entry name" value="ORGANIC HYDROPEROXIDE RESISTANCE PROTEIN-LIKE"/>
    <property type="match status" value="1"/>
</dbReference>
<dbReference type="OrthoDB" id="60422at2759"/>
<dbReference type="Pfam" id="PF02566">
    <property type="entry name" value="OsmC"/>
    <property type="match status" value="1"/>
</dbReference>
<dbReference type="GO" id="GO:0006979">
    <property type="term" value="P:response to oxidative stress"/>
    <property type="evidence" value="ECO:0007669"/>
    <property type="project" value="InterPro"/>
</dbReference>
<dbReference type="Gene3D" id="2.20.25.10">
    <property type="match status" value="1"/>
</dbReference>
<organism evidence="2 3">
    <name type="scientific">Ephemerocybe angulata</name>
    <dbReference type="NCBI Taxonomy" id="980116"/>
    <lineage>
        <taxon>Eukaryota</taxon>
        <taxon>Fungi</taxon>
        <taxon>Dikarya</taxon>
        <taxon>Basidiomycota</taxon>
        <taxon>Agaricomycotina</taxon>
        <taxon>Agaricomycetes</taxon>
        <taxon>Agaricomycetidae</taxon>
        <taxon>Agaricales</taxon>
        <taxon>Agaricineae</taxon>
        <taxon>Psathyrellaceae</taxon>
        <taxon>Ephemerocybe</taxon>
    </lineage>
</organism>
<dbReference type="InterPro" id="IPR015946">
    <property type="entry name" value="KH_dom-like_a/b"/>
</dbReference>
<gene>
    <name evidence="2" type="ORF">D9611_010910</name>
</gene>